<proteinExistence type="predicted"/>
<accession>A0A8S0Y0K7</accession>
<name>A0A8S0Y0K7_9FIRM</name>
<reference evidence="2" key="1">
    <citation type="submission" date="2014-11" db="EMBL/GenBank/DDBJ databases">
        <authorList>
            <person name="Hornung B.V."/>
        </authorList>
    </citation>
    <scope>NUCLEOTIDE SEQUENCE</scope>
    <source>
        <strain evidence="2">INE</strain>
    </source>
</reference>
<reference evidence="1" key="2">
    <citation type="submission" date="2020-01" db="EMBL/GenBank/DDBJ databases">
        <authorList>
            <person name="Hornung B."/>
        </authorList>
    </citation>
    <scope>NUCLEOTIDE SEQUENCE</scope>
    <source>
        <strain evidence="1">PacBioINE</strain>
    </source>
</reference>
<dbReference type="EMBL" id="LR746496">
    <property type="protein sequence ID" value="CAA7603237.1"/>
    <property type="molecule type" value="Genomic_DNA"/>
</dbReference>
<evidence type="ECO:0000313" key="2">
    <source>
        <dbReference type="EMBL" id="CEJ06048.1"/>
    </source>
</evidence>
<dbReference type="AlphaFoldDB" id="A0A8S0Y0K7"/>
<gene>
    <name evidence="2" type="ORF">DEACI_0494</name>
    <name evidence="1" type="ORF">DEACI_4060</name>
</gene>
<sequence length="123" mass="13253">MTVIAFLMAITQEPADTLWPFLKTAQNQLASQASAPALQNRMVTELLASLSDPRADIPRETLEVEVDLHILPRSTGTAHLQLGLGLQRYTSLKILDSSPVFIKGRPSNSAGALLRPCPAHLGA</sequence>
<evidence type="ECO:0000313" key="3">
    <source>
        <dbReference type="Proteomes" id="UP001071230"/>
    </source>
</evidence>
<dbReference type="Proteomes" id="UP000836597">
    <property type="component" value="Chromosome"/>
</dbReference>
<organism evidence="1">
    <name type="scientific">Acididesulfobacillus acetoxydans</name>
    <dbReference type="NCBI Taxonomy" id="1561005"/>
    <lineage>
        <taxon>Bacteria</taxon>
        <taxon>Bacillati</taxon>
        <taxon>Bacillota</taxon>
        <taxon>Clostridia</taxon>
        <taxon>Eubacteriales</taxon>
        <taxon>Peptococcaceae</taxon>
        <taxon>Acididesulfobacillus</taxon>
    </lineage>
</organism>
<protein>
    <submittedName>
        <fullName evidence="1">Uncharacterized protein</fullName>
    </submittedName>
</protein>
<dbReference type="EMBL" id="CDGJ01000012">
    <property type="protein sequence ID" value="CEJ06048.1"/>
    <property type="molecule type" value="Genomic_DNA"/>
</dbReference>
<evidence type="ECO:0000313" key="1">
    <source>
        <dbReference type="EMBL" id="CAA7603237.1"/>
    </source>
</evidence>
<dbReference type="KEGG" id="aacx:DEACI_4060"/>
<dbReference type="Proteomes" id="UP001071230">
    <property type="component" value="Unassembled WGS sequence"/>
</dbReference>
<keyword evidence="3" id="KW-1185">Reference proteome</keyword>